<dbReference type="KEGG" id="cci:CC1G_03301"/>
<dbReference type="EMBL" id="AACS02000003">
    <property type="protein sequence ID" value="EAU91133.2"/>
    <property type="molecule type" value="Genomic_DNA"/>
</dbReference>
<organism evidence="1 2">
    <name type="scientific">Coprinopsis cinerea (strain Okayama-7 / 130 / ATCC MYA-4618 / FGSC 9003)</name>
    <name type="common">Inky cap fungus</name>
    <name type="synonym">Hormographiella aspergillata</name>
    <dbReference type="NCBI Taxonomy" id="240176"/>
    <lineage>
        <taxon>Eukaryota</taxon>
        <taxon>Fungi</taxon>
        <taxon>Dikarya</taxon>
        <taxon>Basidiomycota</taxon>
        <taxon>Agaricomycotina</taxon>
        <taxon>Agaricomycetes</taxon>
        <taxon>Agaricomycetidae</taxon>
        <taxon>Agaricales</taxon>
        <taxon>Agaricineae</taxon>
        <taxon>Psathyrellaceae</taxon>
        <taxon>Coprinopsis</taxon>
    </lineage>
</organism>
<proteinExistence type="predicted"/>
<sequence>MPHRSFWILSVGEKKTSVGNTSQKTLELMPSTLPERLPLSSLVRPSGRKLLSGLYRLLPGIHGGTLVFNDRGVPSLSILFISVADFVKYRFHLFNGPFFWKIGPAWRTKRDSILLSSSVSSFIMIILAATPLVLSCTRQKYLHEASSLTNFSKISLQGKFIPTHNRPLYLFVNADPFNVLSKSQVQGNAESRLQVDVNHSSLLNRPSSSGINPLEDNHRHLRASLFDFAWSTGIYAREKTYYCTVPGKRS</sequence>
<dbReference type="InParanoid" id="A8N7F8"/>
<accession>A8N7F8</accession>
<evidence type="ECO:0000313" key="2">
    <source>
        <dbReference type="Proteomes" id="UP000001861"/>
    </source>
</evidence>
<protein>
    <submittedName>
        <fullName evidence="1">Uncharacterized protein</fullName>
    </submittedName>
</protein>
<comment type="caution">
    <text evidence="1">The sequence shown here is derived from an EMBL/GenBank/DDBJ whole genome shotgun (WGS) entry which is preliminary data.</text>
</comment>
<evidence type="ECO:0000313" key="1">
    <source>
        <dbReference type="EMBL" id="EAU91133.2"/>
    </source>
</evidence>
<dbReference type="Proteomes" id="UP000001861">
    <property type="component" value="Unassembled WGS sequence"/>
</dbReference>
<dbReference type="VEuPathDB" id="FungiDB:CC1G_03301"/>
<dbReference type="GeneID" id="6007209"/>
<dbReference type="AlphaFoldDB" id="A8N7F8"/>
<reference evidence="1 2" key="1">
    <citation type="journal article" date="2010" name="Proc. Natl. Acad. Sci. U.S.A.">
        <title>Insights into evolution of multicellular fungi from the assembled chromosomes of the mushroom Coprinopsis cinerea (Coprinus cinereus).</title>
        <authorList>
            <person name="Stajich J.E."/>
            <person name="Wilke S.K."/>
            <person name="Ahren D."/>
            <person name="Au C.H."/>
            <person name="Birren B.W."/>
            <person name="Borodovsky M."/>
            <person name="Burns C."/>
            <person name="Canback B."/>
            <person name="Casselton L.A."/>
            <person name="Cheng C.K."/>
            <person name="Deng J."/>
            <person name="Dietrich F.S."/>
            <person name="Fargo D.C."/>
            <person name="Farman M.L."/>
            <person name="Gathman A.C."/>
            <person name="Goldberg J."/>
            <person name="Guigo R."/>
            <person name="Hoegger P.J."/>
            <person name="Hooker J.B."/>
            <person name="Huggins A."/>
            <person name="James T.Y."/>
            <person name="Kamada T."/>
            <person name="Kilaru S."/>
            <person name="Kodira C."/>
            <person name="Kues U."/>
            <person name="Kupfer D."/>
            <person name="Kwan H.S."/>
            <person name="Lomsadze A."/>
            <person name="Li W."/>
            <person name="Lilly W.W."/>
            <person name="Ma L.J."/>
            <person name="Mackey A.J."/>
            <person name="Manning G."/>
            <person name="Martin F."/>
            <person name="Muraguchi H."/>
            <person name="Natvig D.O."/>
            <person name="Palmerini H."/>
            <person name="Ramesh M.A."/>
            <person name="Rehmeyer C.J."/>
            <person name="Roe B.A."/>
            <person name="Shenoy N."/>
            <person name="Stanke M."/>
            <person name="Ter-Hovhannisyan V."/>
            <person name="Tunlid A."/>
            <person name="Velagapudi R."/>
            <person name="Vision T.J."/>
            <person name="Zeng Q."/>
            <person name="Zolan M.E."/>
            <person name="Pukkila P.J."/>
        </authorList>
    </citation>
    <scope>NUCLEOTIDE SEQUENCE [LARGE SCALE GENOMIC DNA]</scope>
    <source>
        <strain evidence="2">Okayama-7 / 130 / ATCC MYA-4618 / FGSC 9003</strain>
    </source>
</reference>
<dbReference type="HOGENOM" id="CLU_1111334_0_0_1"/>
<keyword evidence="2" id="KW-1185">Reference proteome</keyword>
<dbReference type="RefSeq" id="XP_001830764.2">
    <property type="nucleotide sequence ID" value="XM_001830712.2"/>
</dbReference>
<gene>
    <name evidence="1" type="ORF">CC1G_03301</name>
</gene>
<name>A8N7F8_COPC7</name>